<dbReference type="OrthoDB" id="9802771at2"/>
<dbReference type="Gene3D" id="3.90.760.10">
    <property type="entry name" value="Flavocytochrome c sulphide dehydrogenase, flavin-binding domain"/>
    <property type="match status" value="1"/>
</dbReference>
<dbReference type="Pfam" id="PF09242">
    <property type="entry name" value="FCSD-flav_bind"/>
    <property type="match status" value="1"/>
</dbReference>
<evidence type="ECO:0000313" key="7">
    <source>
        <dbReference type="EMBL" id="EIJ33855.1"/>
    </source>
</evidence>
<dbReference type="SUPFAM" id="SSF51905">
    <property type="entry name" value="FAD/NAD(P)-binding domain"/>
    <property type="match status" value="2"/>
</dbReference>
<dbReference type="GO" id="GO:0050660">
    <property type="term" value="F:flavin adenine dinucleotide binding"/>
    <property type="evidence" value="ECO:0007669"/>
    <property type="project" value="InterPro"/>
</dbReference>
<dbReference type="Pfam" id="PF21706">
    <property type="entry name" value="FCSD_central"/>
    <property type="match status" value="1"/>
</dbReference>
<dbReference type="InterPro" id="IPR036188">
    <property type="entry name" value="FAD/NAD-bd_sf"/>
</dbReference>
<dbReference type="PROSITE" id="PS51318">
    <property type="entry name" value="TAT"/>
    <property type="match status" value="1"/>
</dbReference>
<dbReference type="InterPro" id="IPR052541">
    <property type="entry name" value="SQRD"/>
</dbReference>
<proteinExistence type="predicted"/>
<feature type="chain" id="PRO_5025035929" evidence="3">
    <location>
        <begin position="31"/>
        <end position="433"/>
    </location>
</feature>
<dbReference type="EC" id="1.8.2.-" evidence="7"/>
<dbReference type="PANTHER" id="PTHR43755:SF1">
    <property type="entry name" value="FAD-DEPENDENT PYRIDINE NUCLEOTIDE-DISULPHIDE OXIDOREDUCTASE"/>
    <property type="match status" value="1"/>
</dbReference>
<feature type="domain" description="FAD/NAD(P)-binding" evidence="4">
    <location>
        <begin position="43"/>
        <end position="154"/>
    </location>
</feature>
<evidence type="ECO:0000313" key="8">
    <source>
        <dbReference type="Proteomes" id="UP000005317"/>
    </source>
</evidence>
<keyword evidence="7" id="KW-0560">Oxidoreductase</keyword>
<dbReference type="EMBL" id="JH651384">
    <property type="protein sequence ID" value="EIJ33855.1"/>
    <property type="molecule type" value="Genomic_DNA"/>
</dbReference>
<dbReference type="SUPFAM" id="SSF55424">
    <property type="entry name" value="FAD/NAD-linked reductases, dimerisation (C-terminal) domain"/>
    <property type="match status" value="1"/>
</dbReference>
<dbReference type="PROSITE" id="PS51257">
    <property type="entry name" value="PROKAR_LIPOPROTEIN"/>
    <property type="match status" value="1"/>
</dbReference>
<dbReference type="Gene3D" id="3.50.50.60">
    <property type="entry name" value="FAD/NAD(P)-binding domain"/>
    <property type="match status" value="2"/>
</dbReference>
<dbReference type="InterPro" id="IPR016156">
    <property type="entry name" value="FAD/NAD-linked_Rdtase_dimer_sf"/>
</dbReference>
<dbReference type="Proteomes" id="UP000005317">
    <property type="component" value="Unassembled WGS sequence"/>
</dbReference>
<dbReference type="InterPro" id="IPR006311">
    <property type="entry name" value="TAT_signal"/>
</dbReference>
<dbReference type="RefSeq" id="WP_002707803.1">
    <property type="nucleotide sequence ID" value="NZ_JH651384.1"/>
</dbReference>
<dbReference type="AlphaFoldDB" id="A0A656HFR0"/>
<keyword evidence="1" id="KW-0285">Flavoprotein</keyword>
<keyword evidence="3" id="KW-0732">Signal</keyword>
<feature type="signal peptide" evidence="3">
    <location>
        <begin position="1"/>
        <end position="30"/>
    </location>
</feature>
<gene>
    <name evidence="7" type="ORF">Thini_1237</name>
</gene>
<evidence type="ECO:0000256" key="3">
    <source>
        <dbReference type="SAM" id="SignalP"/>
    </source>
</evidence>
<evidence type="ECO:0000256" key="2">
    <source>
        <dbReference type="ARBA" id="ARBA00022827"/>
    </source>
</evidence>
<accession>A0A656HFR0</accession>
<feature type="domain" description="Flavocytochrome c sulphide dehydrogenase flavin-binding" evidence="5">
    <location>
        <begin position="363"/>
        <end position="432"/>
    </location>
</feature>
<dbReference type="InterPro" id="IPR037092">
    <property type="entry name" value="FlavoCytC_S_DH_flav-bd_sf"/>
</dbReference>
<evidence type="ECO:0000256" key="1">
    <source>
        <dbReference type="ARBA" id="ARBA00022630"/>
    </source>
</evidence>
<dbReference type="FunFam" id="3.50.50.60:FF:000234">
    <property type="entry name" value="Flavocytochrome C sulfide dehydrogenase"/>
    <property type="match status" value="1"/>
</dbReference>
<protein>
    <submittedName>
        <fullName evidence="7">Sulfide dehydrogenase (Flavocytochrome), flavoprotein subunit</fullName>
        <ecNumber evidence="7">1.8.2.-</ecNumber>
    </submittedName>
</protein>
<reference evidence="8" key="1">
    <citation type="journal article" date="2011" name="Stand. Genomic Sci.">
        <title>Genome sequence of the filamentous, gliding Thiothrix nivea neotype strain (JP2(T)).</title>
        <authorList>
            <person name="Lapidus A."/>
            <person name="Nolan M."/>
            <person name="Lucas S."/>
            <person name="Glavina Del Rio T."/>
            <person name="Tice H."/>
            <person name="Cheng J.F."/>
            <person name="Tapia R."/>
            <person name="Han C."/>
            <person name="Goodwin L."/>
            <person name="Pitluck S."/>
            <person name="Liolios K."/>
            <person name="Pagani I."/>
            <person name="Ivanova N."/>
            <person name="Huntemann M."/>
            <person name="Mavromatis K."/>
            <person name="Mikhailova N."/>
            <person name="Pati A."/>
            <person name="Chen A."/>
            <person name="Palaniappan K."/>
            <person name="Land M."/>
            <person name="Brambilla E.M."/>
            <person name="Rohde M."/>
            <person name="Abt B."/>
            <person name="Verbarg S."/>
            <person name="Goker M."/>
            <person name="Bristow J."/>
            <person name="Eisen J.A."/>
            <person name="Markowitz V."/>
            <person name="Hugenholtz P."/>
            <person name="Kyrpides N.C."/>
            <person name="Klenk H.P."/>
            <person name="Woyke T."/>
        </authorList>
    </citation>
    <scope>NUCLEOTIDE SEQUENCE [LARGE SCALE GENOMIC DNA]</scope>
    <source>
        <strain evidence="8">ATCC 35100 / DSM 5205 / JP2</strain>
    </source>
</reference>
<organism evidence="7 8">
    <name type="scientific">Thiothrix nivea (strain ATCC 35100 / DSM 5205 / JP2)</name>
    <dbReference type="NCBI Taxonomy" id="870187"/>
    <lineage>
        <taxon>Bacteria</taxon>
        <taxon>Pseudomonadati</taxon>
        <taxon>Pseudomonadota</taxon>
        <taxon>Gammaproteobacteria</taxon>
        <taxon>Thiotrichales</taxon>
        <taxon>Thiotrichaceae</taxon>
        <taxon>Thiothrix</taxon>
    </lineage>
</organism>
<dbReference type="InterPro" id="IPR049386">
    <property type="entry name" value="FCSD_central"/>
</dbReference>
<dbReference type="GO" id="GO:0016491">
    <property type="term" value="F:oxidoreductase activity"/>
    <property type="evidence" value="ECO:0007669"/>
    <property type="project" value="UniProtKB-KW"/>
</dbReference>
<dbReference type="InterPro" id="IPR023753">
    <property type="entry name" value="FAD/NAD-binding_dom"/>
</dbReference>
<dbReference type="InterPro" id="IPR015323">
    <property type="entry name" value="FlavoCytC_S_DH_flav-bd"/>
</dbReference>
<evidence type="ECO:0000259" key="4">
    <source>
        <dbReference type="Pfam" id="PF07992"/>
    </source>
</evidence>
<dbReference type="Pfam" id="PF07992">
    <property type="entry name" value="Pyr_redox_2"/>
    <property type="match status" value="1"/>
</dbReference>
<sequence precursor="true">MSKMSRRDFIRGAGGIAFLSACGFPLYASAADTEKTTAAAKARVVVVGGGYGGTIVAKYIRMADPSIEVTLIEKNAEFISCPLSNEVLSGERDLKSLTFNYKGLEGHGVKVIIAEVTAIDPVKKSVTAGGQEVPYDKLVVSPGVDFKWEAIEGYSAELAESKITHAWKAGAQTTLLRKQVEGMKDGGTVIITAPPDPFRCPPGPYERAAQIASYLKEHNPKSKVIILDDKAGFSKQGLFTQGWQMHYGDMIEWVSGEQGGKISAVNPDAMTVTGELEDFTGDVINIIPPQKAGAIAFAAGLTDESGWCPVDQRTFESTLHKDVYVIGDSSVAGKMPKSGYAANSQGKVCAAAIVTSVNGQPVPEPSYVNTCYSVIAPGHGISVAAVYRLEGGQIVPVPDSGGISPLGASERDRELEAEYAYSWLKNITADMFG</sequence>
<evidence type="ECO:0000259" key="5">
    <source>
        <dbReference type="Pfam" id="PF09242"/>
    </source>
</evidence>
<dbReference type="PANTHER" id="PTHR43755">
    <property type="match status" value="1"/>
</dbReference>
<keyword evidence="8" id="KW-1185">Reference proteome</keyword>
<feature type="domain" description="Sulfide dehydrogenase [flavocytochrome c] flavoprotein chain central" evidence="6">
    <location>
        <begin position="173"/>
        <end position="288"/>
    </location>
</feature>
<name>A0A656HFR0_THINJ</name>
<evidence type="ECO:0000259" key="6">
    <source>
        <dbReference type="Pfam" id="PF21706"/>
    </source>
</evidence>
<keyword evidence="2" id="KW-0274">FAD</keyword>